<evidence type="ECO:0000313" key="4">
    <source>
        <dbReference type="Proteomes" id="UP000567293"/>
    </source>
</evidence>
<evidence type="ECO:0000256" key="1">
    <source>
        <dbReference type="SAM" id="MobiDB-lite"/>
    </source>
</evidence>
<evidence type="ECO:0000313" key="3">
    <source>
        <dbReference type="EMBL" id="MBA0087238.1"/>
    </source>
</evidence>
<accession>A0A7V8SYM7</accession>
<reference evidence="3" key="1">
    <citation type="submission" date="2020-06" db="EMBL/GenBank/DDBJ databases">
        <title>Legume-microbial interactions unlock mineral nutrients during tropical forest succession.</title>
        <authorList>
            <person name="Epihov D.Z."/>
        </authorList>
    </citation>
    <scope>NUCLEOTIDE SEQUENCE [LARGE SCALE GENOMIC DNA]</scope>
    <source>
        <strain evidence="3">Pan2503</strain>
    </source>
</reference>
<name>A0A7V8SYM7_9BACT</name>
<dbReference type="EMBL" id="JACDQQ010001898">
    <property type="protein sequence ID" value="MBA0087238.1"/>
    <property type="molecule type" value="Genomic_DNA"/>
</dbReference>
<comment type="caution">
    <text evidence="3">The sequence shown here is derived from an EMBL/GenBank/DDBJ whole genome shotgun (WGS) entry which is preliminary data.</text>
</comment>
<feature type="region of interest" description="Disordered" evidence="1">
    <location>
        <begin position="156"/>
        <end position="179"/>
    </location>
</feature>
<feature type="chain" id="PRO_5030557456" description="DUF5666 domain-containing protein" evidence="2">
    <location>
        <begin position="24"/>
        <end position="203"/>
    </location>
</feature>
<evidence type="ECO:0008006" key="5">
    <source>
        <dbReference type="Google" id="ProtNLM"/>
    </source>
</evidence>
<dbReference type="AlphaFoldDB" id="A0A7V8SYM7"/>
<dbReference type="Proteomes" id="UP000567293">
    <property type="component" value="Unassembled WGS sequence"/>
</dbReference>
<keyword evidence="4" id="KW-1185">Reference proteome</keyword>
<proteinExistence type="predicted"/>
<feature type="signal peptide" evidence="2">
    <location>
        <begin position="1"/>
        <end position="23"/>
    </location>
</feature>
<organism evidence="3 4">
    <name type="scientific">Candidatus Acidiferrum panamense</name>
    <dbReference type="NCBI Taxonomy" id="2741543"/>
    <lineage>
        <taxon>Bacteria</taxon>
        <taxon>Pseudomonadati</taxon>
        <taxon>Acidobacteriota</taxon>
        <taxon>Terriglobia</taxon>
        <taxon>Candidatus Acidiferrales</taxon>
        <taxon>Candidatus Acidiferrum</taxon>
    </lineage>
</organism>
<evidence type="ECO:0000256" key="2">
    <source>
        <dbReference type="SAM" id="SignalP"/>
    </source>
</evidence>
<feature type="region of interest" description="Disordered" evidence="1">
    <location>
        <begin position="28"/>
        <end position="67"/>
    </location>
</feature>
<keyword evidence="2" id="KW-0732">Signal</keyword>
<gene>
    <name evidence="3" type="ORF">HRJ53_19820</name>
</gene>
<protein>
    <recommendedName>
        <fullName evidence="5">DUF5666 domain-containing protein</fullName>
    </recommendedName>
</protein>
<sequence>MFESQVSPNLLLACLAIGLMGFAGCSSQPQTTAADQPPKTTHVKRAAAPAPKPKAEGPKVVPVSAKASQPTGRVVTVPKGTPITAIVDQTLGSDKNHKGDTFVASLCSPVKIDGKTVLPKGAHITGKVVTAKKHELKVALASVVIHGKSYDLETNSLRPSDKFKSASAKGKDKANQKIDNSKLAVNSQLTFKLSKPVNVPSKG</sequence>
<feature type="compositionally biased region" description="Basic and acidic residues" evidence="1">
    <location>
        <begin position="159"/>
        <end position="179"/>
    </location>
</feature>